<proteinExistence type="inferred from homology"/>
<reference evidence="6" key="2">
    <citation type="journal article" date="2024" name="Plant">
        <title>Genomic evolution and insights into agronomic trait innovations of Sesamum species.</title>
        <authorList>
            <person name="Miao H."/>
            <person name="Wang L."/>
            <person name="Qu L."/>
            <person name="Liu H."/>
            <person name="Sun Y."/>
            <person name="Le M."/>
            <person name="Wang Q."/>
            <person name="Wei S."/>
            <person name="Zheng Y."/>
            <person name="Lin W."/>
            <person name="Duan Y."/>
            <person name="Cao H."/>
            <person name="Xiong S."/>
            <person name="Wang X."/>
            <person name="Wei L."/>
            <person name="Li C."/>
            <person name="Ma Q."/>
            <person name="Ju M."/>
            <person name="Zhao R."/>
            <person name="Li G."/>
            <person name="Mu C."/>
            <person name="Tian Q."/>
            <person name="Mei H."/>
            <person name="Zhang T."/>
            <person name="Gao T."/>
            <person name="Zhang H."/>
        </authorList>
    </citation>
    <scope>NUCLEOTIDE SEQUENCE</scope>
    <source>
        <tissue evidence="6">Leaf</tissue>
    </source>
</reference>
<dbReference type="FunFam" id="3.40.50.2000:FF:000047">
    <property type="entry name" value="Glycosyltransferase"/>
    <property type="match status" value="1"/>
</dbReference>
<accession>A0AAE1YXN8</accession>
<dbReference type="PROSITE" id="PS00375">
    <property type="entry name" value="UDPGT"/>
    <property type="match status" value="1"/>
</dbReference>
<dbReference type="CDD" id="cd03784">
    <property type="entry name" value="GT1_Gtf-like"/>
    <property type="match status" value="1"/>
</dbReference>
<dbReference type="InterPro" id="IPR002213">
    <property type="entry name" value="UDP_glucos_trans"/>
</dbReference>
<sequence>MDQLHIFLLPLTAYGHMIPALDMAKLFLSRGAKTTIITTPEFAKDIRQQGFDDIGIECVKFPEVGFRGGDDDAFSSQFAIYALQEPVEELLERFHPDCLVADMFFPWASDAAAKFNIPRLAFHGTSCFAVSVSENMRLYRPFEDVSTDFEPFVVPDLPGRITFSRTQVSANDRGEIKNDFDKVLEEGIESVKRSYGVIFNSFYELEPEYVDRYKKVLGRKAWHVGPLFLCNNKIDKANRGKLASIDEQECLKWLDSKNPNSVIYLCFGSIAELSDSQLHEIASALEISGQEFIWVVKKSSTADEKWLPEGFKERTKGKGLMIINGWAPQLLILNHAAVGAFVTHCGWNSMLEAVAAGVPMVTWPLFAEQFYNEKLMTDVLKVGISVGNQKWSVEVHDGVKREEIAMALERIMSNVESLEMRRRVKELGEIARKGVEPGGSSHSDLSCLLQELCDYHQSTSSK</sequence>
<dbReference type="EMBL" id="JACGWO010000001">
    <property type="protein sequence ID" value="KAK4437903.1"/>
    <property type="molecule type" value="Genomic_DNA"/>
</dbReference>
<keyword evidence="7" id="KW-1185">Reference proteome</keyword>
<protein>
    <recommendedName>
        <fullName evidence="5">Glycosyltransferase</fullName>
        <ecNumber evidence="5">2.4.1.-</ecNumber>
    </recommendedName>
</protein>
<dbReference type="SUPFAM" id="SSF53756">
    <property type="entry name" value="UDP-Glycosyltransferase/glycogen phosphorylase"/>
    <property type="match status" value="1"/>
</dbReference>
<dbReference type="GO" id="GO:0035251">
    <property type="term" value="F:UDP-glucosyltransferase activity"/>
    <property type="evidence" value="ECO:0007669"/>
    <property type="project" value="TreeGrafter"/>
</dbReference>
<dbReference type="AlphaFoldDB" id="A0AAE1YXN8"/>
<gene>
    <name evidence="6" type="ORF">Salat_0124400</name>
</gene>
<dbReference type="PANTHER" id="PTHR48047:SF45">
    <property type="entry name" value="SCOPOLETIN GLUCOSYLTRANSFERASE-LIKE"/>
    <property type="match status" value="1"/>
</dbReference>
<comment type="caution">
    <text evidence="6">The sequence shown here is derived from an EMBL/GenBank/DDBJ whole genome shotgun (WGS) entry which is preliminary data.</text>
</comment>
<dbReference type="Proteomes" id="UP001293254">
    <property type="component" value="Unassembled WGS sequence"/>
</dbReference>
<keyword evidence="2 4" id="KW-0328">Glycosyltransferase</keyword>
<reference evidence="6" key="1">
    <citation type="submission" date="2020-06" db="EMBL/GenBank/DDBJ databases">
        <authorList>
            <person name="Li T."/>
            <person name="Hu X."/>
            <person name="Zhang T."/>
            <person name="Song X."/>
            <person name="Zhang H."/>
            <person name="Dai N."/>
            <person name="Sheng W."/>
            <person name="Hou X."/>
            <person name="Wei L."/>
        </authorList>
    </citation>
    <scope>NUCLEOTIDE SEQUENCE</scope>
    <source>
        <strain evidence="6">3651</strain>
        <tissue evidence="6">Leaf</tissue>
    </source>
</reference>
<evidence type="ECO:0000256" key="2">
    <source>
        <dbReference type="ARBA" id="ARBA00022676"/>
    </source>
</evidence>
<dbReference type="EC" id="2.4.1.-" evidence="5"/>
<evidence type="ECO:0000256" key="5">
    <source>
        <dbReference type="RuleBase" id="RU362057"/>
    </source>
</evidence>
<dbReference type="Gene3D" id="3.40.50.2000">
    <property type="entry name" value="Glycogen Phosphorylase B"/>
    <property type="match status" value="2"/>
</dbReference>
<dbReference type="InterPro" id="IPR035595">
    <property type="entry name" value="UDP_glycos_trans_CS"/>
</dbReference>
<evidence type="ECO:0000256" key="4">
    <source>
        <dbReference type="RuleBase" id="RU003718"/>
    </source>
</evidence>
<evidence type="ECO:0000256" key="1">
    <source>
        <dbReference type="ARBA" id="ARBA00009995"/>
    </source>
</evidence>
<evidence type="ECO:0000313" key="6">
    <source>
        <dbReference type="EMBL" id="KAK4437903.1"/>
    </source>
</evidence>
<keyword evidence="3 4" id="KW-0808">Transferase</keyword>
<comment type="similarity">
    <text evidence="1 4">Belongs to the UDP-glycosyltransferase family.</text>
</comment>
<name>A0AAE1YXN8_9LAMI</name>
<evidence type="ECO:0000256" key="3">
    <source>
        <dbReference type="ARBA" id="ARBA00022679"/>
    </source>
</evidence>
<dbReference type="PANTHER" id="PTHR48047">
    <property type="entry name" value="GLYCOSYLTRANSFERASE"/>
    <property type="match status" value="1"/>
</dbReference>
<organism evidence="6 7">
    <name type="scientific">Sesamum alatum</name>
    <dbReference type="NCBI Taxonomy" id="300844"/>
    <lineage>
        <taxon>Eukaryota</taxon>
        <taxon>Viridiplantae</taxon>
        <taxon>Streptophyta</taxon>
        <taxon>Embryophyta</taxon>
        <taxon>Tracheophyta</taxon>
        <taxon>Spermatophyta</taxon>
        <taxon>Magnoliopsida</taxon>
        <taxon>eudicotyledons</taxon>
        <taxon>Gunneridae</taxon>
        <taxon>Pentapetalae</taxon>
        <taxon>asterids</taxon>
        <taxon>lamiids</taxon>
        <taxon>Lamiales</taxon>
        <taxon>Pedaliaceae</taxon>
        <taxon>Sesamum</taxon>
    </lineage>
</organism>
<dbReference type="Pfam" id="PF00201">
    <property type="entry name" value="UDPGT"/>
    <property type="match status" value="1"/>
</dbReference>
<evidence type="ECO:0000313" key="7">
    <source>
        <dbReference type="Proteomes" id="UP001293254"/>
    </source>
</evidence>